<dbReference type="FunFam" id="2.170.150.20:FF:000001">
    <property type="entry name" value="Peptide methionine sulfoxide reductase MsrB"/>
    <property type="match status" value="1"/>
</dbReference>
<feature type="region of interest" description="Disordered" evidence="7">
    <location>
        <begin position="33"/>
        <end position="57"/>
    </location>
</feature>
<comment type="catalytic activity">
    <reaction evidence="5 6">
        <text>L-methionyl-[protein] + [thioredoxin]-disulfide + H2O = L-methionyl-(R)-S-oxide-[protein] + [thioredoxin]-dithiol</text>
        <dbReference type="Rhea" id="RHEA:24164"/>
        <dbReference type="Rhea" id="RHEA-COMP:10698"/>
        <dbReference type="Rhea" id="RHEA-COMP:10700"/>
        <dbReference type="Rhea" id="RHEA-COMP:12313"/>
        <dbReference type="Rhea" id="RHEA-COMP:12314"/>
        <dbReference type="ChEBI" id="CHEBI:15377"/>
        <dbReference type="ChEBI" id="CHEBI:16044"/>
        <dbReference type="ChEBI" id="CHEBI:29950"/>
        <dbReference type="ChEBI" id="CHEBI:45764"/>
        <dbReference type="ChEBI" id="CHEBI:50058"/>
        <dbReference type="EC" id="1.8.4.12"/>
    </reaction>
</comment>
<feature type="active site" description="Nucleophile" evidence="6">
    <location>
        <position position="175"/>
    </location>
</feature>
<dbReference type="GO" id="GO:0005737">
    <property type="term" value="C:cytoplasm"/>
    <property type="evidence" value="ECO:0007669"/>
    <property type="project" value="TreeGrafter"/>
</dbReference>
<keyword evidence="4 6" id="KW-0560">Oxidoreductase</keyword>
<dbReference type="EC" id="1.8.4.12" evidence="6"/>
<name>A0A5B9PQF5_9BACT</name>
<keyword evidence="8" id="KW-1133">Transmembrane helix</keyword>
<evidence type="ECO:0000256" key="3">
    <source>
        <dbReference type="ARBA" id="ARBA00022833"/>
    </source>
</evidence>
<keyword evidence="2 6" id="KW-0479">Metal-binding</keyword>
<dbReference type="KEGG" id="mff:MFFC18_44630"/>
<dbReference type="SUPFAM" id="SSF51316">
    <property type="entry name" value="Mss4-like"/>
    <property type="match status" value="1"/>
</dbReference>
<feature type="domain" description="MsrB" evidence="9">
    <location>
        <begin position="64"/>
        <end position="186"/>
    </location>
</feature>
<evidence type="ECO:0000256" key="7">
    <source>
        <dbReference type="SAM" id="MobiDB-lite"/>
    </source>
</evidence>
<feature type="binding site" evidence="6">
    <location>
        <position position="106"/>
    </location>
    <ligand>
        <name>Zn(2+)</name>
        <dbReference type="ChEBI" id="CHEBI:29105"/>
    </ligand>
</feature>
<evidence type="ECO:0000313" key="10">
    <source>
        <dbReference type="EMBL" id="QEG24543.1"/>
    </source>
</evidence>
<dbReference type="Gene3D" id="2.170.150.20">
    <property type="entry name" value="Peptide methionine sulfoxide reductase"/>
    <property type="match status" value="1"/>
</dbReference>
<dbReference type="GO" id="GO:0033743">
    <property type="term" value="F:peptide-methionine (R)-S-oxide reductase activity"/>
    <property type="evidence" value="ECO:0007669"/>
    <property type="project" value="UniProtKB-UniRule"/>
</dbReference>
<keyword evidence="8" id="KW-0812">Transmembrane</keyword>
<reference evidence="10 11" key="1">
    <citation type="submission" date="2019-08" db="EMBL/GenBank/DDBJ databases">
        <title>Deep-cultivation of Planctomycetes and their phenomic and genomic characterization uncovers novel biology.</title>
        <authorList>
            <person name="Wiegand S."/>
            <person name="Jogler M."/>
            <person name="Boedeker C."/>
            <person name="Pinto D."/>
            <person name="Vollmers J."/>
            <person name="Rivas-Marin E."/>
            <person name="Kohn T."/>
            <person name="Peeters S.H."/>
            <person name="Heuer A."/>
            <person name="Rast P."/>
            <person name="Oberbeckmann S."/>
            <person name="Bunk B."/>
            <person name="Jeske O."/>
            <person name="Meyerdierks A."/>
            <person name="Storesund J.E."/>
            <person name="Kallscheuer N."/>
            <person name="Luecker S."/>
            <person name="Lage O.M."/>
            <person name="Pohl T."/>
            <person name="Merkel B.J."/>
            <person name="Hornburger P."/>
            <person name="Mueller R.-W."/>
            <person name="Bruemmer F."/>
            <person name="Labrenz M."/>
            <person name="Spormann A.M."/>
            <person name="Op den Camp H."/>
            <person name="Overmann J."/>
            <person name="Amann R."/>
            <person name="Jetten M.S.M."/>
            <person name="Mascher T."/>
            <person name="Medema M.H."/>
            <person name="Devos D.P."/>
            <person name="Kaster A.-K."/>
            <person name="Ovreas L."/>
            <person name="Rohde M."/>
            <person name="Galperin M.Y."/>
            <person name="Jogler C."/>
        </authorList>
    </citation>
    <scope>NUCLEOTIDE SEQUENCE [LARGE SCALE GENOMIC DNA]</scope>
    <source>
        <strain evidence="10 11">FC18</strain>
    </source>
</reference>
<evidence type="ECO:0000256" key="2">
    <source>
        <dbReference type="ARBA" id="ARBA00022723"/>
    </source>
</evidence>
<dbReference type="Proteomes" id="UP000322214">
    <property type="component" value="Chromosome"/>
</dbReference>
<evidence type="ECO:0000256" key="5">
    <source>
        <dbReference type="ARBA" id="ARBA00048488"/>
    </source>
</evidence>
<dbReference type="InterPro" id="IPR002579">
    <property type="entry name" value="Met_Sox_Rdtase_MsrB_dom"/>
</dbReference>
<evidence type="ECO:0000259" key="9">
    <source>
        <dbReference type="PROSITE" id="PS51790"/>
    </source>
</evidence>
<dbReference type="STRING" id="980251.GCA_001642875_01106"/>
<dbReference type="AlphaFoldDB" id="A0A5B9PQF5"/>
<comment type="similarity">
    <text evidence="1 6">Belongs to the MsrB Met sulfoxide reductase family.</text>
</comment>
<keyword evidence="11" id="KW-1185">Reference proteome</keyword>
<accession>A0A5B9PQF5</accession>
<dbReference type="EMBL" id="CP042912">
    <property type="protein sequence ID" value="QEG24543.1"/>
    <property type="molecule type" value="Genomic_DNA"/>
</dbReference>
<evidence type="ECO:0000313" key="11">
    <source>
        <dbReference type="Proteomes" id="UP000322214"/>
    </source>
</evidence>
<feature type="binding site" evidence="6">
    <location>
        <position position="103"/>
    </location>
    <ligand>
        <name>Zn(2+)</name>
        <dbReference type="ChEBI" id="CHEBI:29105"/>
    </ligand>
</feature>
<keyword evidence="8" id="KW-0472">Membrane</keyword>
<dbReference type="PANTHER" id="PTHR10173:SF52">
    <property type="entry name" value="METHIONINE-R-SULFOXIDE REDUCTASE B1"/>
    <property type="match status" value="1"/>
</dbReference>
<proteinExistence type="inferred from homology"/>
<evidence type="ECO:0000256" key="8">
    <source>
        <dbReference type="SAM" id="Phobius"/>
    </source>
</evidence>
<feature type="compositionally biased region" description="Polar residues" evidence="7">
    <location>
        <begin position="35"/>
        <end position="50"/>
    </location>
</feature>
<dbReference type="InterPro" id="IPR028427">
    <property type="entry name" value="Met_Sox_Rdtase_MsrB"/>
</dbReference>
<dbReference type="PROSITE" id="PS51790">
    <property type="entry name" value="MSRB"/>
    <property type="match status" value="1"/>
</dbReference>
<feature type="binding site" evidence="6">
    <location>
        <position position="155"/>
    </location>
    <ligand>
        <name>Zn(2+)</name>
        <dbReference type="ChEBI" id="CHEBI:29105"/>
    </ligand>
</feature>
<feature type="region of interest" description="Disordered" evidence="7">
    <location>
        <begin position="186"/>
        <end position="267"/>
    </location>
</feature>
<feature type="compositionally biased region" description="Basic and acidic residues" evidence="7">
    <location>
        <begin position="244"/>
        <end position="267"/>
    </location>
</feature>
<dbReference type="GO" id="GO:0006979">
    <property type="term" value="P:response to oxidative stress"/>
    <property type="evidence" value="ECO:0007669"/>
    <property type="project" value="InterPro"/>
</dbReference>
<feature type="transmembrane region" description="Helical" evidence="8">
    <location>
        <begin position="7"/>
        <end position="25"/>
    </location>
</feature>
<evidence type="ECO:0000256" key="4">
    <source>
        <dbReference type="ARBA" id="ARBA00023002"/>
    </source>
</evidence>
<evidence type="ECO:0000256" key="1">
    <source>
        <dbReference type="ARBA" id="ARBA00007174"/>
    </source>
</evidence>
<dbReference type="GO" id="GO:0030091">
    <property type="term" value="P:protein repair"/>
    <property type="evidence" value="ECO:0007669"/>
    <property type="project" value="InterPro"/>
</dbReference>
<keyword evidence="3 6" id="KW-0862">Zinc</keyword>
<dbReference type="GO" id="GO:0008270">
    <property type="term" value="F:zinc ion binding"/>
    <property type="evidence" value="ECO:0007669"/>
    <property type="project" value="UniProtKB-UniRule"/>
</dbReference>
<dbReference type="PANTHER" id="PTHR10173">
    <property type="entry name" value="METHIONINE SULFOXIDE REDUCTASE"/>
    <property type="match status" value="1"/>
</dbReference>
<feature type="binding site" evidence="6">
    <location>
        <position position="152"/>
    </location>
    <ligand>
        <name>Zn(2+)</name>
        <dbReference type="ChEBI" id="CHEBI:29105"/>
    </ligand>
</feature>
<dbReference type="RefSeq" id="WP_075083885.1">
    <property type="nucleotide sequence ID" value="NZ_CP042912.1"/>
</dbReference>
<dbReference type="OrthoDB" id="4174719at2"/>
<dbReference type="InterPro" id="IPR011057">
    <property type="entry name" value="Mss4-like_sf"/>
</dbReference>
<sequence>MNNTKRILIPLIVIAGLGLLTFVIVNQGIGQQQVETPSSRPANTKQTATATDGEAANSKVVKTEAQWKAQLTPLQFHVTREKGTERAYTGTSWDNKKEGTYRCICCDQPLFASSTKFKSGTGWPSFYRPIDKTAIADVADNSWGMVRTETICSRCDAHLGHVFDDGPAPTGLRYCMNSASLKFVEKGSEEEQDSDADATDSSAKAGDISDSIIPLGAMQGSGSKQQGSSSKSQGSGSKVVAPEKTSETDGKPDAGTDKDVVTEKKPS</sequence>
<protein>
    <recommendedName>
        <fullName evidence="6">Peptide methionine sulfoxide reductase MsrB</fullName>
        <ecNumber evidence="6">1.8.4.12</ecNumber>
    </recommendedName>
    <alternativeName>
        <fullName evidence="6">Peptide-methionine (R)-S-oxide reductase</fullName>
    </alternativeName>
</protein>
<gene>
    <name evidence="10" type="primary">msrB_2</name>
    <name evidence="6" type="synonym">msrB</name>
    <name evidence="10" type="ORF">MFFC18_44630</name>
</gene>
<dbReference type="Pfam" id="PF01641">
    <property type="entry name" value="SelR"/>
    <property type="match status" value="1"/>
</dbReference>
<comment type="cofactor">
    <cofactor evidence="6">
        <name>Zn(2+)</name>
        <dbReference type="ChEBI" id="CHEBI:29105"/>
    </cofactor>
    <text evidence="6">Binds 1 zinc ion per subunit. The zinc ion is important for the structural integrity of the protein.</text>
</comment>
<evidence type="ECO:0000256" key="6">
    <source>
        <dbReference type="HAMAP-Rule" id="MF_01400"/>
    </source>
</evidence>
<dbReference type="NCBIfam" id="TIGR00357">
    <property type="entry name" value="peptide-methionine (R)-S-oxide reductase MsrB"/>
    <property type="match status" value="1"/>
</dbReference>
<dbReference type="HAMAP" id="MF_01400">
    <property type="entry name" value="MsrB"/>
    <property type="match status" value="1"/>
</dbReference>
<organism evidence="10 11">
    <name type="scientific">Mariniblastus fucicola</name>
    <dbReference type="NCBI Taxonomy" id="980251"/>
    <lineage>
        <taxon>Bacteria</taxon>
        <taxon>Pseudomonadati</taxon>
        <taxon>Planctomycetota</taxon>
        <taxon>Planctomycetia</taxon>
        <taxon>Pirellulales</taxon>
        <taxon>Pirellulaceae</taxon>
        <taxon>Mariniblastus</taxon>
    </lineage>
</organism>
<feature type="compositionally biased region" description="Low complexity" evidence="7">
    <location>
        <begin position="220"/>
        <end position="238"/>
    </location>
</feature>